<proteinExistence type="predicted"/>
<feature type="domain" description="DUF2147" evidence="2">
    <location>
        <begin position="30"/>
        <end position="138"/>
    </location>
</feature>
<dbReference type="PANTHER" id="PTHR36919:SF2">
    <property type="entry name" value="BLL6627 PROTEIN"/>
    <property type="match status" value="1"/>
</dbReference>
<dbReference type="Pfam" id="PF09917">
    <property type="entry name" value="DUF2147"/>
    <property type="match status" value="1"/>
</dbReference>
<dbReference type="AlphaFoldDB" id="A0A0J7XFQ2"/>
<evidence type="ECO:0000259" key="2">
    <source>
        <dbReference type="Pfam" id="PF09917"/>
    </source>
</evidence>
<sequence>MRYALFIPLLVALAAPAFASEGHAAADAEGIWLNPKHTVAVHTDVCAQNRTQSLCGRIVWASTQAQADARDSDVPRLLGTEILEDYRFRGHGTWSGTVFVPDMGRRFTSEIDQLSPTQLKVKGCILGGLLCKSQVWTRIGQVPA</sequence>
<accession>A0A0J7XFQ2</accession>
<feature type="signal peptide" evidence="1">
    <location>
        <begin position="1"/>
        <end position="19"/>
    </location>
</feature>
<name>A0A0J7XFQ2_9SPHN</name>
<reference evidence="3 4" key="1">
    <citation type="journal article" date="2015" name="G3 (Bethesda)">
        <title>Insights into Ongoing Evolution of the Hexachlorocyclohexane Catabolic Pathway from Comparative Genomics of Ten Sphingomonadaceae Strains.</title>
        <authorList>
            <person name="Pearce S.L."/>
            <person name="Oakeshott J.G."/>
            <person name="Pandey G."/>
        </authorList>
    </citation>
    <scope>NUCLEOTIDE SEQUENCE [LARGE SCALE GENOMIC DNA]</scope>
    <source>
        <strain evidence="3 4">LL02</strain>
    </source>
</reference>
<feature type="chain" id="PRO_5005291346" description="DUF2147 domain-containing protein" evidence="1">
    <location>
        <begin position="20"/>
        <end position="144"/>
    </location>
</feature>
<dbReference type="InterPro" id="IPR019223">
    <property type="entry name" value="DUF2147"/>
</dbReference>
<protein>
    <recommendedName>
        <fullName evidence="2">DUF2147 domain-containing protein</fullName>
    </recommendedName>
</protein>
<dbReference type="Gene3D" id="2.40.128.520">
    <property type="match status" value="1"/>
</dbReference>
<evidence type="ECO:0000313" key="3">
    <source>
        <dbReference type="EMBL" id="KMS50509.1"/>
    </source>
</evidence>
<evidence type="ECO:0000256" key="1">
    <source>
        <dbReference type="SAM" id="SignalP"/>
    </source>
</evidence>
<gene>
    <name evidence="3" type="ORF">V474_06735</name>
</gene>
<dbReference type="OrthoDB" id="9811671at2"/>
<evidence type="ECO:0000313" key="4">
    <source>
        <dbReference type="Proteomes" id="UP000052268"/>
    </source>
</evidence>
<keyword evidence="1" id="KW-0732">Signal</keyword>
<organism evidence="3 4">
    <name type="scientific">Novosphingobium barchaimii LL02</name>
    <dbReference type="NCBI Taxonomy" id="1114963"/>
    <lineage>
        <taxon>Bacteria</taxon>
        <taxon>Pseudomonadati</taxon>
        <taxon>Pseudomonadota</taxon>
        <taxon>Alphaproteobacteria</taxon>
        <taxon>Sphingomonadales</taxon>
        <taxon>Sphingomonadaceae</taxon>
        <taxon>Novosphingobium</taxon>
    </lineage>
</organism>
<keyword evidence="4" id="KW-1185">Reference proteome</keyword>
<comment type="caution">
    <text evidence="3">The sequence shown here is derived from an EMBL/GenBank/DDBJ whole genome shotgun (WGS) entry which is preliminary data.</text>
</comment>
<dbReference type="PANTHER" id="PTHR36919">
    <property type="entry name" value="BLR1215 PROTEIN"/>
    <property type="match status" value="1"/>
</dbReference>
<dbReference type="RefSeq" id="WP_059153640.1">
    <property type="nucleotide sequence ID" value="NZ_KQ130462.1"/>
</dbReference>
<dbReference type="EMBL" id="JACU01000018">
    <property type="protein sequence ID" value="KMS50509.1"/>
    <property type="molecule type" value="Genomic_DNA"/>
</dbReference>
<dbReference type="PATRIC" id="fig|1114963.3.peg.4998"/>
<dbReference type="Proteomes" id="UP000052268">
    <property type="component" value="Unassembled WGS sequence"/>
</dbReference>